<evidence type="ECO:0000313" key="2">
    <source>
        <dbReference type="EMBL" id="HIR70468.1"/>
    </source>
</evidence>
<accession>A0A9D1E983</accession>
<reference evidence="2" key="1">
    <citation type="submission" date="2020-10" db="EMBL/GenBank/DDBJ databases">
        <authorList>
            <person name="Gilroy R."/>
        </authorList>
    </citation>
    <scope>NUCLEOTIDE SEQUENCE</scope>
    <source>
        <strain evidence="2">ChiSjej5B23-6657</strain>
    </source>
</reference>
<evidence type="ECO:0000256" key="1">
    <source>
        <dbReference type="SAM" id="MobiDB-lite"/>
    </source>
</evidence>
<evidence type="ECO:0000313" key="3">
    <source>
        <dbReference type="Proteomes" id="UP000823912"/>
    </source>
</evidence>
<dbReference type="EMBL" id="DVHM01000069">
    <property type="protein sequence ID" value="HIR70468.1"/>
    <property type="molecule type" value="Genomic_DNA"/>
</dbReference>
<organism evidence="2 3">
    <name type="scientific">Candidatus Pullilachnospira gallistercoris</name>
    <dbReference type="NCBI Taxonomy" id="2840911"/>
    <lineage>
        <taxon>Bacteria</taxon>
        <taxon>Bacillati</taxon>
        <taxon>Bacillota</taxon>
        <taxon>Clostridia</taxon>
        <taxon>Lachnospirales</taxon>
        <taxon>Lachnospiraceae</taxon>
        <taxon>Lachnospiraceae incertae sedis</taxon>
        <taxon>Candidatus Pullilachnospira</taxon>
    </lineage>
</organism>
<dbReference type="AlphaFoldDB" id="A0A9D1E983"/>
<protein>
    <submittedName>
        <fullName evidence="2">Uncharacterized protein</fullName>
    </submittedName>
</protein>
<gene>
    <name evidence="2" type="ORF">IAA55_04220</name>
</gene>
<sequence length="76" mass="8586">EMTGVGEIHDFFRGNYFFTTAANRIAKAWFPDAITCEEVLEQWEKADRAEGEGTAVGLDEGREGQTVDQMKDEEKL</sequence>
<name>A0A9D1E983_9FIRM</name>
<feature type="non-terminal residue" evidence="2">
    <location>
        <position position="1"/>
    </location>
</feature>
<comment type="caution">
    <text evidence="2">The sequence shown here is derived from an EMBL/GenBank/DDBJ whole genome shotgun (WGS) entry which is preliminary data.</text>
</comment>
<reference evidence="2" key="2">
    <citation type="journal article" date="2021" name="PeerJ">
        <title>Extensive microbial diversity within the chicken gut microbiome revealed by metagenomics and culture.</title>
        <authorList>
            <person name="Gilroy R."/>
            <person name="Ravi A."/>
            <person name="Getino M."/>
            <person name="Pursley I."/>
            <person name="Horton D.L."/>
            <person name="Alikhan N.F."/>
            <person name="Baker D."/>
            <person name="Gharbi K."/>
            <person name="Hall N."/>
            <person name="Watson M."/>
            <person name="Adriaenssens E.M."/>
            <person name="Foster-Nyarko E."/>
            <person name="Jarju S."/>
            <person name="Secka A."/>
            <person name="Antonio M."/>
            <person name="Oren A."/>
            <person name="Chaudhuri R.R."/>
            <person name="La Ragione R."/>
            <person name="Hildebrand F."/>
            <person name="Pallen M.J."/>
        </authorList>
    </citation>
    <scope>NUCLEOTIDE SEQUENCE</scope>
    <source>
        <strain evidence="2">ChiSjej5B23-6657</strain>
    </source>
</reference>
<feature type="compositionally biased region" description="Basic and acidic residues" evidence="1">
    <location>
        <begin position="59"/>
        <end position="76"/>
    </location>
</feature>
<proteinExistence type="predicted"/>
<dbReference type="Proteomes" id="UP000823912">
    <property type="component" value="Unassembled WGS sequence"/>
</dbReference>
<feature type="region of interest" description="Disordered" evidence="1">
    <location>
        <begin position="47"/>
        <end position="76"/>
    </location>
</feature>